<keyword evidence="2" id="KW-1185">Reference proteome</keyword>
<gene>
    <name evidence="1" type="ORF">CRV2_00018993</name>
</gene>
<name>A0ACA9UBY5_BIOOC</name>
<organism evidence="1 2">
    <name type="scientific">Clonostachys rosea f. rosea IK726</name>
    <dbReference type="NCBI Taxonomy" id="1349383"/>
    <lineage>
        <taxon>Eukaryota</taxon>
        <taxon>Fungi</taxon>
        <taxon>Dikarya</taxon>
        <taxon>Ascomycota</taxon>
        <taxon>Pezizomycotina</taxon>
        <taxon>Sordariomycetes</taxon>
        <taxon>Hypocreomycetidae</taxon>
        <taxon>Hypocreales</taxon>
        <taxon>Bionectriaceae</taxon>
        <taxon>Clonostachys</taxon>
    </lineage>
</organism>
<evidence type="ECO:0000313" key="1">
    <source>
        <dbReference type="EMBL" id="CAG9950814.1"/>
    </source>
</evidence>
<sequence>MCSELGVVFSLSIGRAVYGIGGRGLRDQGTWDEEGYRQNDIEHAEQHRTHRENTVILTERRAVAPKVVTSEPHETPKTSQNSTV</sequence>
<proteinExistence type="predicted"/>
<reference evidence="1" key="2">
    <citation type="submission" date="2021-10" db="EMBL/GenBank/DDBJ databases">
        <authorList>
            <person name="Piombo E."/>
        </authorList>
    </citation>
    <scope>NUCLEOTIDE SEQUENCE</scope>
</reference>
<comment type="caution">
    <text evidence="1">The sequence shown here is derived from an EMBL/GenBank/DDBJ whole genome shotgun (WGS) entry which is preliminary data.</text>
</comment>
<dbReference type="EMBL" id="CADEHS020000197">
    <property type="protein sequence ID" value="CAG9950814.1"/>
    <property type="molecule type" value="Genomic_DNA"/>
</dbReference>
<accession>A0ACA9UBY5</accession>
<evidence type="ECO:0000313" key="2">
    <source>
        <dbReference type="Proteomes" id="UP000836387"/>
    </source>
</evidence>
<reference evidence="1" key="1">
    <citation type="submission" date="2020-04" db="EMBL/GenBank/DDBJ databases">
        <authorList>
            <person name="Broberg M."/>
        </authorList>
    </citation>
    <scope>NUCLEOTIDE SEQUENCE</scope>
</reference>
<dbReference type="Proteomes" id="UP000836387">
    <property type="component" value="Unassembled WGS sequence"/>
</dbReference>
<protein>
    <submittedName>
        <fullName evidence="1">Uncharacterized protein</fullName>
    </submittedName>
</protein>